<feature type="chain" id="PRO_5035888592" evidence="1">
    <location>
        <begin position="31"/>
        <end position="82"/>
    </location>
</feature>
<keyword evidence="1" id="KW-0732">Signal</keyword>
<feature type="signal peptide" evidence="1">
    <location>
        <begin position="1"/>
        <end position="30"/>
    </location>
</feature>
<sequence length="82" mass="9283">MRNSRAAAFALRIRWSYSLIWLLCLSVTCATNPTWNFDLKDLKISYLRLRSAGDPPTDLLESDTTGQVQSTMVHQLGEPQLV</sequence>
<evidence type="ECO:0000313" key="2">
    <source>
        <dbReference type="EMBL" id="KAF8571600.1"/>
    </source>
</evidence>
<keyword evidence="3" id="KW-1185">Reference proteome</keyword>
<comment type="caution">
    <text evidence="2">The sequence shown here is derived from an EMBL/GenBank/DDBJ whole genome shotgun (WGS) entry which is preliminary data.</text>
</comment>
<name>A0A8T0DVJ8_9TREM</name>
<evidence type="ECO:0000313" key="3">
    <source>
        <dbReference type="Proteomes" id="UP000699462"/>
    </source>
</evidence>
<evidence type="ECO:0000256" key="1">
    <source>
        <dbReference type="SAM" id="SignalP"/>
    </source>
</evidence>
<dbReference type="OrthoDB" id="10534057at2759"/>
<dbReference type="AlphaFoldDB" id="A0A8T0DVJ8"/>
<protein>
    <submittedName>
        <fullName evidence="2">Uncharacterized protein</fullName>
    </submittedName>
</protein>
<organism evidence="2 3">
    <name type="scientific">Paragonimus westermani</name>
    <dbReference type="NCBI Taxonomy" id="34504"/>
    <lineage>
        <taxon>Eukaryota</taxon>
        <taxon>Metazoa</taxon>
        <taxon>Spiralia</taxon>
        <taxon>Lophotrochozoa</taxon>
        <taxon>Platyhelminthes</taxon>
        <taxon>Trematoda</taxon>
        <taxon>Digenea</taxon>
        <taxon>Plagiorchiida</taxon>
        <taxon>Troglotremata</taxon>
        <taxon>Troglotrematidae</taxon>
        <taxon>Paragonimus</taxon>
    </lineage>
</organism>
<accession>A0A8T0DVJ8</accession>
<proteinExistence type="predicted"/>
<gene>
    <name evidence="2" type="ORF">P879_02149</name>
</gene>
<reference evidence="2 3" key="1">
    <citation type="submission" date="2019-07" db="EMBL/GenBank/DDBJ databases">
        <title>Annotation for the trematode Paragonimus westermani.</title>
        <authorList>
            <person name="Choi Y.-J."/>
        </authorList>
    </citation>
    <scope>NUCLEOTIDE SEQUENCE [LARGE SCALE GENOMIC DNA]</scope>
    <source>
        <strain evidence="2">180907_Pwestermani</strain>
    </source>
</reference>
<dbReference type="Proteomes" id="UP000699462">
    <property type="component" value="Unassembled WGS sequence"/>
</dbReference>
<dbReference type="EMBL" id="JTDF01000422">
    <property type="protein sequence ID" value="KAF8571600.1"/>
    <property type="molecule type" value="Genomic_DNA"/>
</dbReference>